<evidence type="ECO:0000313" key="4">
    <source>
        <dbReference type="Proteomes" id="UP001140502"/>
    </source>
</evidence>
<accession>A0A9W9BRJ6</accession>
<evidence type="ECO:0000256" key="1">
    <source>
        <dbReference type="ARBA" id="ARBA00011353"/>
    </source>
</evidence>
<gene>
    <name evidence="3" type="ORF">N0V84_002599</name>
</gene>
<feature type="region of interest" description="Disordered" evidence="2">
    <location>
        <begin position="354"/>
        <end position="402"/>
    </location>
</feature>
<organism evidence="3 4">
    <name type="scientific">Fusarium piperis</name>
    <dbReference type="NCBI Taxonomy" id="1435070"/>
    <lineage>
        <taxon>Eukaryota</taxon>
        <taxon>Fungi</taxon>
        <taxon>Dikarya</taxon>
        <taxon>Ascomycota</taxon>
        <taxon>Pezizomycotina</taxon>
        <taxon>Sordariomycetes</taxon>
        <taxon>Hypocreomycetidae</taxon>
        <taxon>Hypocreales</taxon>
        <taxon>Nectriaceae</taxon>
        <taxon>Fusarium</taxon>
        <taxon>Fusarium solani species complex</taxon>
    </lineage>
</organism>
<evidence type="ECO:0000313" key="3">
    <source>
        <dbReference type="EMBL" id="KAJ4326986.1"/>
    </source>
</evidence>
<dbReference type="SUPFAM" id="SSF54160">
    <property type="entry name" value="Chromo domain-like"/>
    <property type="match status" value="1"/>
</dbReference>
<feature type="compositionally biased region" description="Polar residues" evidence="2">
    <location>
        <begin position="200"/>
        <end position="212"/>
    </location>
</feature>
<feature type="compositionally biased region" description="Acidic residues" evidence="2">
    <location>
        <begin position="531"/>
        <end position="543"/>
    </location>
</feature>
<feature type="compositionally biased region" description="Polar residues" evidence="2">
    <location>
        <begin position="266"/>
        <end position="278"/>
    </location>
</feature>
<feature type="region of interest" description="Disordered" evidence="2">
    <location>
        <begin position="531"/>
        <end position="576"/>
    </location>
</feature>
<name>A0A9W9BRJ6_9HYPO</name>
<dbReference type="AlphaFoldDB" id="A0A9W9BRJ6"/>
<evidence type="ECO:0008006" key="5">
    <source>
        <dbReference type="Google" id="ProtNLM"/>
    </source>
</evidence>
<comment type="subunit">
    <text evidence="1">Component of the NuA4 histone acetyltransferase complex.</text>
</comment>
<feature type="compositionally biased region" description="Low complexity" evidence="2">
    <location>
        <begin position="305"/>
        <end position="320"/>
    </location>
</feature>
<dbReference type="Gene3D" id="2.40.50.40">
    <property type="match status" value="1"/>
</dbReference>
<dbReference type="OrthoDB" id="3543857at2759"/>
<feature type="region of interest" description="Disordered" evidence="2">
    <location>
        <begin position="124"/>
        <end position="332"/>
    </location>
</feature>
<feature type="region of interest" description="Disordered" evidence="2">
    <location>
        <begin position="1"/>
        <end position="23"/>
    </location>
</feature>
<evidence type="ECO:0000256" key="2">
    <source>
        <dbReference type="SAM" id="MobiDB-lite"/>
    </source>
</evidence>
<feature type="compositionally biased region" description="Acidic residues" evidence="2">
    <location>
        <begin position="215"/>
        <end position="224"/>
    </location>
</feature>
<feature type="compositionally biased region" description="Basic and acidic residues" evidence="2">
    <location>
        <begin position="124"/>
        <end position="142"/>
    </location>
</feature>
<proteinExistence type="predicted"/>
<keyword evidence="4" id="KW-1185">Reference proteome</keyword>
<dbReference type="EMBL" id="JAPEUR010000032">
    <property type="protein sequence ID" value="KAJ4326986.1"/>
    <property type="molecule type" value="Genomic_DNA"/>
</dbReference>
<protein>
    <recommendedName>
        <fullName evidence="5">Chromo domain-containing protein</fullName>
    </recommendedName>
</protein>
<dbReference type="InterPro" id="IPR016197">
    <property type="entry name" value="Chromo-like_dom_sf"/>
</dbReference>
<comment type="caution">
    <text evidence="3">The sequence shown here is derived from an EMBL/GenBank/DDBJ whole genome shotgun (WGS) entry which is preliminary data.</text>
</comment>
<feature type="region of interest" description="Disordered" evidence="2">
    <location>
        <begin position="456"/>
        <end position="495"/>
    </location>
</feature>
<dbReference type="Proteomes" id="UP001140502">
    <property type="component" value="Unassembled WGS sequence"/>
</dbReference>
<sequence>MESTQQSEAIEPEKRKRNKHVRTRIEVHIPQRKSNGYIPGGGPPLQPISLLPPRDSTAYIIDRIILPSPGLAADGKPLPRRMTYIVGWHDLPAARMLVPAMQILNYVSPQEVEEWGFKNMEEQMDSKKVAQKKEEQTQDKSSKPKKRGRPPKHSKIEAAVVTEPESKTAAIPKKGVMTISVPNENRLEDFEGTSDEYGSPSRQLQQETSRGSTDVDMDKEDDADLAPRKPESVRPVAQLGTLHTDGLESRASGQSSFGDKRVFESLPSTASSTRQSTPKPVAVKPAVIKQAAVKSNLLEGKKKMVPATSSKKTPKPTTVAKNHDELSSGTEWNWAPIEEHAIPLSVTNPIAQHLKPQAVRTPPIPKVKSTKSKPKEKKTVPKPPKPAPTAEKPAKDKDDDDWEVKHLEGMEYFEVEGVGVVRYFKVRWEGDWPPDQNPSWEPEDNLPTALVRNYIKQGKKRRSGHEAHEPKKKTPRPPTTQTPSAAPKKKGNLKQTTLAWGIPAKQYKSVSEAFAGDEEEIMGMAVANDGPDEVEEEQDELFVVEEPPAKKSRLRAPWHGQGTSARMDLSTMSVYR</sequence>
<feature type="compositionally biased region" description="Basic and acidic residues" evidence="2">
    <location>
        <begin position="392"/>
        <end position="402"/>
    </location>
</feature>
<dbReference type="CDD" id="cd00024">
    <property type="entry name" value="CD_CSD"/>
    <property type="match status" value="1"/>
</dbReference>
<reference evidence="3" key="1">
    <citation type="submission" date="2022-10" db="EMBL/GenBank/DDBJ databases">
        <title>Tapping the CABI collections for fungal endophytes: first genome assemblies for Collariella, Neodidymelliopsis, Ascochyta clinopodiicola, Didymella pomorum, Didymosphaeria variabile, Neocosmospora piperis and Neocucurbitaria cava.</title>
        <authorList>
            <person name="Hill R."/>
        </authorList>
    </citation>
    <scope>NUCLEOTIDE SEQUENCE</scope>
    <source>
        <strain evidence="3">IMI 366586</strain>
    </source>
</reference>
<feature type="compositionally biased region" description="Basic residues" evidence="2">
    <location>
        <begin position="143"/>
        <end position="153"/>
    </location>
</feature>